<sequence length="105" mass="11836">MVGINESEGILKTVILERHIMNAWVIAISISVISTFAKVHQNLHNESNSTSCNYLYSFCASSNLNKLNFWAPSQTTPSWLLQCLTKQLPPFQNCAYPWSRVSCPT</sequence>
<name>A0A7C9AAY7_OPUST</name>
<proteinExistence type="predicted"/>
<dbReference type="EMBL" id="GISG01222299">
    <property type="protein sequence ID" value="MBA4663958.1"/>
    <property type="molecule type" value="Transcribed_RNA"/>
</dbReference>
<organism evidence="1">
    <name type="scientific">Opuntia streptacantha</name>
    <name type="common">Prickly pear cactus</name>
    <name type="synonym">Opuntia cardona</name>
    <dbReference type="NCBI Taxonomy" id="393608"/>
    <lineage>
        <taxon>Eukaryota</taxon>
        <taxon>Viridiplantae</taxon>
        <taxon>Streptophyta</taxon>
        <taxon>Embryophyta</taxon>
        <taxon>Tracheophyta</taxon>
        <taxon>Spermatophyta</taxon>
        <taxon>Magnoliopsida</taxon>
        <taxon>eudicotyledons</taxon>
        <taxon>Gunneridae</taxon>
        <taxon>Pentapetalae</taxon>
        <taxon>Caryophyllales</taxon>
        <taxon>Cactineae</taxon>
        <taxon>Cactaceae</taxon>
        <taxon>Opuntioideae</taxon>
        <taxon>Opuntia</taxon>
    </lineage>
</organism>
<protein>
    <submittedName>
        <fullName evidence="1">Uncharacterized protein</fullName>
    </submittedName>
</protein>
<reference evidence="1" key="1">
    <citation type="journal article" date="2013" name="J. Plant Res.">
        <title>Effect of fungi and light on seed germination of three Opuntia species from semiarid lands of central Mexico.</title>
        <authorList>
            <person name="Delgado-Sanchez P."/>
            <person name="Jimenez-Bremont J.F."/>
            <person name="Guerrero-Gonzalez Mde L."/>
            <person name="Flores J."/>
        </authorList>
    </citation>
    <scope>NUCLEOTIDE SEQUENCE</scope>
    <source>
        <tissue evidence="1">Cladode</tissue>
    </source>
</reference>
<evidence type="ECO:0000313" key="1">
    <source>
        <dbReference type="EMBL" id="MBA4663958.1"/>
    </source>
</evidence>
<reference evidence="1" key="2">
    <citation type="submission" date="2020-07" db="EMBL/GenBank/DDBJ databases">
        <authorList>
            <person name="Vera ALvarez R."/>
            <person name="Arias-Moreno D.M."/>
            <person name="Jimenez-Jacinto V."/>
            <person name="Jimenez-Bremont J.F."/>
            <person name="Swaminathan K."/>
            <person name="Moose S.P."/>
            <person name="Guerrero-Gonzalez M.L."/>
            <person name="Marino-Ramirez L."/>
            <person name="Landsman D."/>
            <person name="Rodriguez-Kessler M."/>
            <person name="Delgado-Sanchez P."/>
        </authorList>
    </citation>
    <scope>NUCLEOTIDE SEQUENCE</scope>
    <source>
        <tissue evidence="1">Cladode</tissue>
    </source>
</reference>
<accession>A0A7C9AAY7</accession>
<dbReference type="AlphaFoldDB" id="A0A7C9AAY7"/>